<dbReference type="Gene3D" id="1.10.10.10">
    <property type="entry name" value="Winged helix-like DNA-binding domain superfamily/Winged helix DNA-binding domain"/>
    <property type="match status" value="1"/>
</dbReference>
<keyword evidence="10" id="KW-0548">Nucleotidyltransferase</keyword>
<dbReference type="Pfam" id="PF12680">
    <property type="entry name" value="SnoaL_2"/>
    <property type="match status" value="1"/>
</dbReference>
<dbReference type="Pfam" id="PF08281">
    <property type="entry name" value="Sigma70_r4_2"/>
    <property type="match status" value="1"/>
</dbReference>
<keyword evidence="6" id="KW-0804">Transcription</keyword>
<gene>
    <name evidence="10" type="ORF">HGA07_29590</name>
</gene>
<comment type="subunit">
    <text evidence="2">Interacts transiently with the RNA polymerase catalytic core formed by RpoA, RpoB, RpoC and RpoZ (2 alpha, 1 beta, 1 beta' and 1 omega subunit) to form the RNA polymerase holoenzyme that can initiate transcription.</text>
</comment>
<evidence type="ECO:0000256" key="2">
    <source>
        <dbReference type="ARBA" id="ARBA00011344"/>
    </source>
</evidence>
<organism evidence="10 11">
    <name type="scientific">Nocardia veterana</name>
    <dbReference type="NCBI Taxonomy" id="132249"/>
    <lineage>
        <taxon>Bacteria</taxon>
        <taxon>Bacillati</taxon>
        <taxon>Actinomycetota</taxon>
        <taxon>Actinomycetes</taxon>
        <taxon>Mycobacteriales</taxon>
        <taxon>Nocardiaceae</taxon>
        <taxon>Nocardia</taxon>
    </lineage>
</organism>
<dbReference type="InterPro" id="IPR037401">
    <property type="entry name" value="SnoaL-like"/>
</dbReference>
<evidence type="ECO:0000256" key="4">
    <source>
        <dbReference type="ARBA" id="ARBA00023082"/>
    </source>
</evidence>
<evidence type="ECO:0000256" key="1">
    <source>
        <dbReference type="ARBA" id="ARBA00010641"/>
    </source>
</evidence>
<evidence type="ECO:0000259" key="9">
    <source>
        <dbReference type="Pfam" id="PF12680"/>
    </source>
</evidence>
<dbReference type="InterPro" id="IPR007627">
    <property type="entry name" value="RNA_pol_sigma70_r2"/>
</dbReference>
<dbReference type="InterPro" id="IPR013325">
    <property type="entry name" value="RNA_pol_sigma_r2"/>
</dbReference>
<dbReference type="InterPro" id="IPR014305">
    <property type="entry name" value="RNA_pol_sigma-G_actinobac"/>
</dbReference>
<dbReference type="NCBIfam" id="TIGR02960">
    <property type="entry name" value="SigX5"/>
    <property type="match status" value="1"/>
</dbReference>
<keyword evidence="10" id="KW-0808">Transferase</keyword>
<dbReference type="EC" id="2.7.7.6" evidence="10"/>
<dbReference type="PANTHER" id="PTHR30173:SF36">
    <property type="entry name" value="ECF RNA POLYMERASE SIGMA FACTOR SIGJ"/>
    <property type="match status" value="1"/>
</dbReference>
<dbReference type="InterPro" id="IPR013324">
    <property type="entry name" value="RNA_pol_sigma_r3/r4-like"/>
</dbReference>
<dbReference type="SUPFAM" id="SSF88659">
    <property type="entry name" value="Sigma3 and sigma4 domains of RNA polymerase sigma factors"/>
    <property type="match status" value="1"/>
</dbReference>
<proteinExistence type="inferred from homology"/>
<dbReference type="Proteomes" id="UP000523447">
    <property type="component" value="Unassembled WGS sequence"/>
</dbReference>
<reference evidence="10 11" key="1">
    <citation type="submission" date="2020-04" db="EMBL/GenBank/DDBJ databases">
        <title>MicrobeNet Type strains.</title>
        <authorList>
            <person name="Nicholson A.C."/>
        </authorList>
    </citation>
    <scope>NUCLEOTIDE SEQUENCE [LARGE SCALE GENOMIC DNA]</scope>
    <source>
        <strain evidence="10 11">DSM 44445</strain>
    </source>
</reference>
<dbReference type="InterPro" id="IPR032710">
    <property type="entry name" value="NTF2-like_dom_sf"/>
</dbReference>
<keyword evidence="3" id="KW-0805">Transcription regulation</keyword>
<dbReference type="GO" id="GO:0006352">
    <property type="term" value="P:DNA-templated transcription initiation"/>
    <property type="evidence" value="ECO:0007669"/>
    <property type="project" value="InterPro"/>
</dbReference>
<feature type="domain" description="SnoaL-like" evidence="9">
    <location>
        <begin position="199"/>
        <end position="275"/>
    </location>
</feature>
<dbReference type="EMBL" id="JAAXPE010000058">
    <property type="protein sequence ID" value="NKY89730.1"/>
    <property type="molecule type" value="Genomic_DNA"/>
</dbReference>
<dbReference type="InterPro" id="IPR052704">
    <property type="entry name" value="ECF_Sigma-70_Domain"/>
</dbReference>
<dbReference type="Pfam" id="PF04542">
    <property type="entry name" value="Sigma70_r2"/>
    <property type="match status" value="1"/>
</dbReference>
<dbReference type="CDD" id="cd06171">
    <property type="entry name" value="Sigma70_r4"/>
    <property type="match status" value="1"/>
</dbReference>
<dbReference type="InterPro" id="IPR036388">
    <property type="entry name" value="WH-like_DNA-bd_sf"/>
</dbReference>
<feature type="domain" description="RNA polymerase sigma-70 region 2" evidence="7">
    <location>
        <begin position="16"/>
        <end position="82"/>
    </location>
</feature>
<comment type="similarity">
    <text evidence="1">Belongs to the sigma-70 factor family. ECF subfamily.</text>
</comment>
<dbReference type="InterPro" id="IPR013249">
    <property type="entry name" value="RNA_pol_sigma70_r4_t2"/>
</dbReference>
<dbReference type="Gene3D" id="3.10.450.50">
    <property type="match status" value="1"/>
</dbReference>
<evidence type="ECO:0000256" key="6">
    <source>
        <dbReference type="ARBA" id="ARBA00023163"/>
    </source>
</evidence>
<keyword evidence="4" id="KW-0731">Sigma factor</keyword>
<evidence type="ECO:0000259" key="7">
    <source>
        <dbReference type="Pfam" id="PF04542"/>
    </source>
</evidence>
<evidence type="ECO:0000256" key="5">
    <source>
        <dbReference type="ARBA" id="ARBA00023125"/>
    </source>
</evidence>
<accession>A0A7X6M3M8</accession>
<evidence type="ECO:0000313" key="11">
    <source>
        <dbReference type="Proteomes" id="UP000523447"/>
    </source>
</evidence>
<dbReference type="NCBIfam" id="NF006089">
    <property type="entry name" value="PRK08241.1"/>
    <property type="match status" value="1"/>
</dbReference>
<dbReference type="AlphaFoldDB" id="A0A7X6M3M8"/>
<protein>
    <submittedName>
        <fullName evidence="10">RNA polymerase subunit sigma-70</fullName>
        <ecNumber evidence="10">2.7.7.6</ecNumber>
    </submittedName>
</protein>
<evidence type="ECO:0000313" key="10">
    <source>
        <dbReference type="EMBL" id="NKY89730.1"/>
    </source>
</evidence>
<dbReference type="InterPro" id="IPR014284">
    <property type="entry name" value="RNA_pol_sigma-70_dom"/>
</dbReference>
<keyword evidence="11" id="KW-1185">Reference proteome</keyword>
<comment type="caution">
    <text evidence="10">The sequence shown here is derived from an EMBL/GenBank/DDBJ whole genome shotgun (WGS) entry which is preliminary data.</text>
</comment>
<dbReference type="Gene3D" id="1.10.1740.10">
    <property type="match status" value="1"/>
</dbReference>
<dbReference type="PANTHER" id="PTHR30173">
    <property type="entry name" value="SIGMA 19 FACTOR"/>
    <property type="match status" value="1"/>
</dbReference>
<dbReference type="GO" id="GO:0003899">
    <property type="term" value="F:DNA-directed RNA polymerase activity"/>
    <property type="evidence" value="ECO:0007669"/>
    <property type="project" value="UniProtKB-EC"/>
</dbReference>
<sequence length="323" mass="35839">MRTAERDERTFRDLTEPYRAELRTHCYRMLGSMYDAEDALQETLLAAWRSLPNFEHRSSLRTWLYRIATNRCLNARRTASRRPVAPLPFDAPEPTRRGEVAWLQPCPDGLLDPQQVASRRASVELAFIALLQQLPPRQAAVLVLREVLEFSGAEVAEMLGLTPIAVKAALQRAREHLAQGLDAEAVPQPGSSAERRLSERFARAFAAADVDAVVALLTDEAWLTMPPWPHEYQGRAAIAEFLRGIPAFRDSADIRLAPVRANGHPAFACYSGRADGWFHGTGLLVTTAGRDGIVALTHFPPGENFSRFGLSTALRPSSDRFAS</sequence>
<dbReference type="NCBIfam" id="TIGR02937">
    <property type="entry name" value="sigma70-ECF"/>
    <property type="match status" value="1"/>
</dbReference>
<dbReference type="GO" id="GO:0003677">
    <property type="term" value="F:DNA binding"/>
    <property type="evidence" value="ECO:0007669"/>
    <property type="project" value="UniProtKB-KW"/>
</dbReference>
<evidence type="ECO:0000256" key="3">
    <source>
        <dbReference type="ARBA" id="ARBA00023015"/>
    </source>
</evidence>
<keyword evidence="5" id="KW-0238">DNA-binding</keyword>
<dbReference type="GO" id="GO:0016987">
    <property type="term" value="F:sigma factor activity"/>
    <property type="evidence" value="ECO:0007669"/>
    <property type="project" value="UniProtKB-KW"/>
</dbReference>
<name>A0A7X6M3M8_9NOCA</name>
<dbReference type="SUPFAM" id="SSF54427">
    <property type="entry name" value="NTF2-like"/>
    <property type="match status" value="1"/>
</dbReference>
<evidence type="ECO:0000259" key="8">
    <source>
        <dbReference type="Pfam" id="PF08281"/>
    </source>
</evidence>
<dbReference type="SUPFAM" id="SSF88946">
    <property type="entry name" value="Sigma2 domain of RNA polymerase sigma factors"/>
    <property type="match status" value="1"/>
</dbReference>
<feature type="domain" description="RNA polymerase sigma factor 70 region 4 type 2" evidence="8">
    <location>
        <begin position="126"/>
        <end position="177"/>
    </location>
</feature>